<organism evidence="1 2">
    <name type="scientific">Macrococcus hajekii</name>
    <dbReference type="NCBI Taxonomy" id="198482"/>
    <lineage>
        <taxon>Bacteria</taxon>
        <taxon>Bacillati</taxon>
        <taxon>Bacillota</taxon>
        <taxon>Bacilli</taxon>
        <taxon>Bacillales</taxon>
        <taxon>Staphylococcaceae</taxon>
        <taxon>Macrococcus</taxon>
    </lineage>
</organism>
<protein>
    <submittedName>
        <fullName evidence="1">Uncharacterized protein</fullName>
    </submittedName>
</protein>
<proteinExistence type="predicted"/>
<dbReference type="EMBL" id="SCWE01000003">
    <property type="protein sequence ID" value="TDM01453.1"/>
    <property type="molecule type" value="Genomic_DNA"/>
</dbReference>
<gene>
    <name evidence="1" type="ORF">ERX37_08100</name>
</gene>
<evidence type="ECO:0000313" key="1">
    <source>
        <dbReference type="EMBL" id="TDM01453.1"/>
    </source>
</evidence>
<keyword evidence="2" id="KW-1185">Reference proteome</keyword>
<name>A0A4R6BII5_9STAP</name>
<dbReference type="AlphaFoldDB" id="A0A4R6BII5"/>
<dbReference type="RefSeq" id="WP_133430173.1">
    <property type="nucleotide sequence ID" value="NZ_BMCC01000001.1"/>
</dbReference>
<accession>A0A4R6BII5</accession>
<sequence length="71" mass="7668">MYNCVINQIIKTPGQGGNSDGPVELEKLPEIGDSFTLADGVVGKVTEIETEDLEHFDDIPHVDAIITVEIS</sequence>
<dbReference type="Proteomes" id="UP000295328">
    <property type="component" value="Unassembled WGS sequence"/>
</dbReference>
<evidence type="ECO:0000313" key="2">
    <source>
        <dbReference type="Proteomes" id="UP000295328"/>
    </source>
</evidence>
<reference evidence="1 2" key="1">
    <citation type="submission" date="2019-01" db="EMBL/GenBank/DDBJ databases">
        <title>Draft genome sequences of the type strains of six Macrococcus species.</title>
        <authorList>
            <person name="Mazhar S."/>
            <person name="Altermann E."/>
            <person name="Hill C."/>
            <person name="Mcauliffe O."/>
        </authorList>
    </citation>
    <scope>NUCLEOTIDE SEQUENCE [LARGE SCALE GENOMIC DNA]</scope>
    <source>
        <strain evidence="1 2">CCM4809</strain>
    </source>
</reference>
<comment type="caution">
    <text evidence="1">The sequence shown here is derived from an EMBL/GenBank/DDBJ whole genome shotgun (WGS) entry which is preliminary data.</text>
</comment>